<dbReference type="GO" id="GO:0005524">
    <property type="term" value="F:ATP binding"/>
    <property type="evidence" value="ECO:0007669"/>
    <property type="project" value="UniProtKB-KW"/>
</dbReference>
<dbReference type="PROSITE" id="PS51192">
    <property type="entry name" value="HELICASE_ATP_BIND_1"/>
    <property type="match status" value="1"/>
</dbReference>
<dbReference type="CDD" id="cd04488">
    <property type="entry name" value="RecG_wedge_OBF"/>
    <property type="match status" value="1"/>
</dbReference>
<organism evidence="19">
    <name type="scientific">Planktothricoides sp. SpSt-374</name>
    <dbReference type="NCBI Taxonomy" id="2282167"/>
    <lineage>
        <taxon>Bacteria</taxon>
        <taxon>Bacillati</taxon>
        <taxon>Cyanobacteriota</taxon>
        <taxon>Cyanophyceae</taxon>
        <taxon>Oscillatoriophycideae</taxon>
        <taxon>Oscillatoriales</taxon>
        <taxon>Oscillatoriaceae</taxon>
        <taxon>Planktothricoides</taxon>
    </lineage>
</organism>
<dbReference type="EMBL" id="DSPX01000200">
    <property type="protein sequence ID" value="HGG02821.1"/>
    <property type="molecule type" value="Genomic_DNA"/>
</dbReference>
<dbReference type="Pfam" id="PF17191">
    <property type="entry name" value="RecG_wedge"/>
    <property type="match status" value="1"/>
</dbReference>
<name>A0A7C3ZPG7_9CYAN</name>
<comment type="function">
    <text evidence="15">Plays a critical role in recombination and DNA repair. Helps process Holliday junction intermediates to mature products by catalyzing branch migration. Has replication fork regression activity, unwinds stalled or blocked replication forks to make a HJ that can be resolved. Has a DNA unwinding activity characteristic of a DNA helicase with 3'-5' polarity.</text>
</comment>
<evidence type="ECO:0000256" key="11">
    <source>
        <dbReference type="ARBA" id="ARBA00023235"/>
    </source>
</evidence>
<dbReference type="SMART" id="SM00490">
    <property type="entry name" value="HELICc"/>
    <property type="match status" value="2"/>
</dbReference>
<evidence type="ECO:0000256" key="6">
    <source>
        <dbReference type="ARBA" id="ARBA00022806"/>
    </source>
</evidence>
<dbReference type="CDD" id="cd18811">
    <property type="entry name" value="SF2_C_RecG"/>
    <property type="match status" value="1"/>
</dbReference>
<evidence type="ECO:0000313" key="19">
    <source>
        <dbReference type="EMBL" id="HGG02821.1"/>
    </source>
</evidence>
<keyword evidence="9 15" id="KW-0233">DNA recombination</keyword>
<dbReference type="PANTHER" id="PTHR47964:SF1">
    <property type="entry name" value="ATP-DEPENDENT DNA HELICASE HOMOLOG RECG, CHLOROPLASTIC"/>
    <property type="match status" value="1"/>
</dbReference>
<dbReference type="InterPro" id="IPR045562">
    <property type="entry name" value="RecG_dom3_C"/>
</dbReference>
<dbReference type="InterPro" id="IPR033454">
    <property type="entry name" value="RecG_wedge"/>
</dbReference>
<keyword evidence="10 15" id="KW-0234">DNA repair</keyword>
<comment type="caution">
    <text evidence="19">The sequence shown here is derived from an EMBL/GenBank/DDBJ whole genome shotgun (WGS) entry which is preliminary data.</text>
</comment>
<dbReference type="InterPro" id="IPR047112">
    <property type="entry name" value="RecG/Mfd"/>
</dbReference>
<evidence type="ECO:0000256" key="15">
    <source>
        <dbReference type="RuleBase" id="RU363016"/>
    </source>
</evidence>
<keyword evidence="5 15" id="KW-0378">Hydrolase</keyword>
<dbReference type="NCBIfam" id="NF008168">
    <property type="entry name" value="PRK10917.2-2"/>
    <property type="match status" value="1"/>
</dbReference>
<dbReference type="GO" id="GO:0016787">
    <property type="term" value="F:hydrolase activity"/>
    <property type="evidence" value="ECO:0007669"/>
    <property type="project" value="UniProtKB-KW"/>
</dbReference>
<keyword evidence="6 15" id="KW-0347">Helicase</keyword>
<evidence type="ECO:0000256" key="4">
    <source>
        <dbReference type="ARBA" id="ARBA00022763"/>
    </source>
</evidence>
<feature type="region of interest" description="Disordered" evidence="16">
    <location>
        <begin position="101"/>
        <end position="130"/>
    </location>
</feature>
<dbReference type="InterPro" id="IPR004609">
    <property type="entry name" value="ATP-dep_DNA_helicase_RecG"/>
</dbReference>
<keyword evidence="7 15" id="KW-0067">ATP-binding</keyword>
<comment type="catalytic activity">
    <reaction evidence="12 15">
        <text>Couples ATP hydrolysis with the unwinding of duplex DNA by translocating in the 3'-5' direction.</text>
        <dbReference type="EC" id="5.6.2.4"/>
    </reaction>
</comment>
<evidence type="ECO:0000256" key="2">
    <source>
        <dbReference type="ARBA" id="ARBA00017846"/>
    </source>
</evidence>
<dbReference type="InterPro" id="IPR014001">
    <property type="entry name" value="Helicase_ATP-bd"/>
</dbReference>
<dbReference type="Pfam" id="PF19833">
    <property type="entry name" value="RecG_dom3_C"/>
    <property type="match status" value="1"/>
</dbReference>
<evidence type="ECO:0000256" key="3">
    <source>
        <dbReference type="ARBA" id="ARBA00022741"/>
    </source>
</evidence>
<evidence type="ECO:0000259" key="18">
    <source>
        <dbReference type="PROSITE" id="PS51194"/>
    </source>
</evidence>
<feature type="domain" description="Helicase ATP-binding" evidence="17">
    <location>
        <begin position="507"/>
        <end position="670"/>
    </location>
</feature>
<sequence length="921" mass="102116">MNRGKNVAQVIPDWVRLQKALSLEAKRGYEDMMGKQYRFSEFLQLTFREPPKMLKAGAAQEWQDLASKFESYPKLPVKERKILLDKALGFFRRMEQLSPETEVENPVLDNSGVDEVQQPSSKVSQPLKGGINKQQESRILKIINSSSSQSGEKTLIVEHNKGIGKSDGKSETSGKKSILPIGESIHVLNAKNELPVSPLKEKKYTPNTPTTTSQIYPDDALTQVSGIGAKSGEQLAKLGLYTVRDLLFYYPRDYIDYKRQVKIRDLEAGETVTIVGTVKRCNCFTSPKNKKLTILELVLKDTTGQIRLSRFYAGRFNSTRSWQEIQRRQYPVGSLVAASGLVKSNKYGTTLDNPQLEVIDFQGLGMESTVAGKVVPVYSLTEGVSADLVRKAAMAVQSAALELQDPLPVGLRNKYGLMDLPGAIANIHFPEDPKTLEAARHRLVFDEFFYLQLGLLHRRFLAKQCQTGAPKAQSDPTKGKLIKKFYDVLPFRLTQAQQRVIGEILDDLQKPEAMNRLVQGDVGSGKTVVAVVAMLAAIQAGYQAALMAPTEVLAEQHYKKLVGWLNLLHLPVELLTGSTKAAKRRQIYAKLLTGELPVLVGTHALIQDGVNFQRLGLIVIDEQHRFGVQQRARLQEKGVLGAPHVLTMTATPIPRTLALTLHGDLDVSQIDELPPGRQAIETTVVSGKDREHALDLISREVAQGRQAYVVLPLIEESEKLDLKSALEEYQRLSQVVFPQYKVGLLHGRLASAEKEAAIVNFREGRTQILVSTTVVEVGVDVPNATVMLIENAERFGLSQLHQLRGRVGRGAARSYCLLMTHPNATGDSKERLQVMAQSQDGFFIAEMDMRLRGPGEVLGTRQSGLPDFALANLAEDRDILILARDAAEKVIAKDPTLGVWPMLKVELDERYQRLMGGAIMT</sequence>
<dbReference type="GO" id="GO:0043138">
    <property type="term" value="F:3'-5' DNA helicase activity"/>
    <property type="evidence" value="ECO:0007669"/>
    <property type="project" value="UniProtKB-EC"/>
</dbReference>
<keyword evidence="11" id="KW-0413">Isomerase</keyword>
<proteinExistence type="inferred from homology"/>
<evidence type="ECO:0000256" key="10">
    <source>
        <dbReference type="ARBA" id="ARBA00023204"/>
    </source>
</evidence>
<dbReference type="Pfam" id="PF00271">
    <property type="entry name" value="Helicase_C"/>
    <property type="match status" value="1"/>
</dbReference>
<dbReference type="NCBIfam" id="NF008165">
    <property type="entry name" value="PRK10917.1-3"/>
    <property type="match status" value="1"/>
</dbReference>
<comment type="similarity">
    <text evidence="1 15">Belongs to the helicase family. RecG subfamily.</text>
</comment>
<dbReference type="Gene3D" id="2.40.50.140">
    <property type="entry name" value="Nucleic acid-binding proteins"/>
    <property type="match status" value="1"/>
</dbReference>
<dbReference type="InterPro" id="IPR011545">
    <property type="entry name" value="DEAD/DEAH_box_helicase_dom"/>
</dbReference>
<keyword evidence="4 15" id="KW-0227">DNA damage</keyword>
<reference evidence="19" key="1">
    <citation type="journal article" date="2020" name="mSystems">
        <title>Genome- and Community-Level Interaction Insights into Carbon Utilization and Element Cycling Functions of Hydrothermarchaeota in Hydrothermal Sediment.</title>
        <authorList>
            <person name="Zhou Z."/>
            <person name="Liu Y."/>
            <person name="Xu W."/>
            <person name="Pan J."/>
            <person name="Luo Z.H."/>
            <person name="Li M."/>
        </authorList>
    </citation>
    <scope>NUCLEOTIDE SEQUENCE [LARGE SCALE GENOMIC DNA]</scope>
    <source>
        <strain evidence="19">SpSt-374</strain>
    </source>
</reference>
<dbReference type="InterPro" id="IPR001650">
    <property type="entry name" value="Helicase_C-like"/>
</dbReference>
<evidence type="ECO:0000256" key="7">
    <source>
        <dbReference type="ARBA" id="ARBA00022840"/>
    </source>
</evidence>
<keyword evidence="3 15" id="KW-0547">Nucleotide-binding</keyword>
<dbReference type="NCBIfam" id="NF008170">
    <property type="entry name" value="PRK10917.2-4"/>
    <property type="match status" value="1"/>
</dbReference>
<accession>A0A7C3ZPG7</accession>
<dbReference type="PROSITE" id="PS51194">
    <property type="entry name" value="HELICASE_CTER"/>
    <property type="match status" value="1"/>
</dbReference>
<evidence type="ECO:0000256" key="9">
    <source>
        <dbReference type="ARBA" id="ARBA00023172"/>
    </source>
</evidence>
<dbReference type="NCBIfam" id="TIGR00643">
    <property type="entry name" value="recG"/>
    <property type="match status" value="1"/>
</dbReference>
<dbReference type="PANTHER" id="PTHR47964">
    <property type="entry name" value="ATP-DEPENDENT DNA HELICASE HOMOLOG RECG, CHLOROPLASTIC"/>
    <property type="match status" value="1"/>
</dbReference>
<dbReference type="SUPFAM" id="SSF50249">
    <property type="entry name" value="Nucleic acid-binding proteins"/>
    <property type="match status" value="1"/>
</dbReference>
<dbReference type="CDD" id="cd17992">
    <property type="entry name" value="DEXHc_RecG"/>
    <property type="match status" value="1"/>
</dbReference>
<evidence type="ECO:0000256" key="1">
    <source>
        <dbReference type="ARBA" id="ARBA00007504"/>
    </source>
</evidence>
<feature type="domain" description="Helicase C-terminal" evidence="18">
    <location>
        <begin position="689"/>
        <end position="855"/>
    </location>
</feature>
<dbReference type="Gene3D" id="3.40.50.300">
    <property type="entry name" value="P-loop containing nucleotide triphosphate hydrolases"/>
    <property type="match status" value="2"/>
</dbReference>
<keyword evidence="8" id="KW-0238">DNA-binding</keyword>
<dbReference type="GO" id="GO:0006281">
    <property type="term" value="P:DNA repair"/>
    <property type="evidence" value="ECO:0007669"/>
    <property type="project" value="UniProtKB-UniRule"/>
</dbReference>
<evidence type="ECO:0000256" key="16">
    <source>
        <dbReference type="SAM" id="MobiDB-lite"/>
    </source>
</evidence>
<evidence type="ECO:0000256" key="12">
    <source>
        <dbReference type="ARBA" id="ARBA00034617"/>
    </source>
</evidence>
<evidence type="ECO:0000256" key="5">
    <source>
        <dbReference type="ARBA" id="ARBA00022801"/>
    </source>
</evidence>
<dbReference type="EC" id="5.6.2.4" evidence="13 15"/>
<evidence type="ECO:0000256" key="14">
    <source>
        <dbReference type="ARBA" id="ARBA00048988"/>
    </source>
</evidence>
<dbReference type="AlphaFoldDB" id="A0A7C3ZPG7"/>
<evidence type="ECO:0000259" key="17">
    <source>
        <dbReference type="PROSITE" id="PS51192"/>
    </source>
</evidence>
<gene>
    <name evidence="19" type="primary">recG</name>
    <name evidence="19" type="ORF">ENR15_19805</name>
</gene>
<dbReference type="GO" id="GO:0003677">
    <property type="term" value="F:DNA binding"/>
    <property type="evidence" value="ECO:0007669"/>
    <property type="project" value="UniProtKB-KW"/>
</dbReference>
<evidence type="ECO:0000256" key="13">
    <source>
        <dbReference type="ARBA" id="ARBA00034808"/>
    </source>
</evidence>
<dbReference type="InterPro" id="IPR027417">
    <property type="entry name" value="P-loop_NTPase"/>
</dbReference>
<dbReference type="Pfam" id="PF00270">
    <property type="entry name" value="DEAD"/>
    <property type="match status" value="1"/>
</dbReference>
<evidence type="ECO:0000256" key="8">
    <source>
        <dbReference type="ARBA" id="ARBA00023125"/>
    </source>
</evidence>
<protein>
    <recommendedName>
        <fullName evidence="2 15">ATP-dependent DNA helicase RecG</fullName>
        <ecNumber evidence="13 15">5.6.2.4</ecNumber>
    </recommendedName>
</protein>
<dbReference type="SMART" id="SM00487">
    <property type="entry name" value="DEXDc"/>
    <property type="match status" value="1"/>
</dbReference>
<comment type="catalytic activity">
    <reaction evidence="14 15">
        <text>ATP + H2O = ADP + phosphate + H(+)</text>
        <dbReference type="Rhea" id="RHEA:13065"/>
        <dbReference type="ChEBI" id="CHEBI:15377"/>
        <dbReference type="ChEBI" id="CHEBI:15378"/>
        <dbReference type="ChEBI" id="CHEBI:30616"/>
        <dbReference type="ChEBI" id="CHEBI:43474"/>
        <dbReference type="ChEBI" id="CHEBI:456216"/>
        <dbReference type="EC" id="5.6.2.4"/>
    </reaction>
</comment>
<dbReference type="InterPro" id="IPR012340">
    <property type="entry name" value="NA-bd_OB-fold"/>
</dbReference>
<dbReference type="SUPFAM" id="SSF52540">
    <property type="entry name" value="P-loop containing nucleoside triphosphate hydrolases"/>
    <property type="match status" value="2"/>
</dbReference>
<dbReference type="GO" id="GO:0006310">
    <property type="term" value="P:DNA recombination"/>
    <property type="evidence" value="ECO:0007669"/>
    <property type="project" value="UniProtKB-UniRule"/>
</dbReference>